<organism evidence="8 9">
    <name type="scientific">Powellomyces hirtus</name>
    <dbReference type="NCBI Taxonomy" id="109895"/>
    <lineage>
        <taxon>Eukaryota</taxon>
        <taxon>Fungi</taxon>
        <taxon>Fungi incertae sedis</taxon>
        <taxon>Chytridiomycota</taxon>
        <taxon>Chytridiomycota incertae sedis</taxon>
        <taxon>Chytridiomycetes</taxon>
        <taxon>Spizellomycetales</taxon>
        <taxon>Powellomycetaceae</taxon>
        <taxon>Powellomyces</taxon>
    </lineage>
</organism>
<dbReference type="EMBL" id="QEAQ01000105">
    <property type="protein sequence ID" value="TPX55541.1"/>
    <property type="molecule type" value="Genomic_DNA"/>
</dbReference>
<dbReference type="Pfam" id="PF17682">
    <property type="entry name" value="Tau95_N"/>
    <property type="match status" value="1"/>
</dbReference>
<dbReference type="PANTHER" id="PTHR13230:SF5">
    <property type="entry name" value="GENERAL TRANSCRIPTION FACTOR 3C POLYPEPTIDE 5"/>
    <property type="match status" value="1"/>
</dbReference>
<comment type="subcellular location">
    <subcellularLocation>
        <location evidence="1">Nucleus</location>
    </subcellularLocation>
</comment>
<gene>
    <name evidence="8" type="ORF">PhCBS80983_g05232</name>
</gene>
<dbReference type="GO" id="GO:0001003">
    <property type="term" value="F:RNA polymerase III type 2 promoter sequence-specific DNA binding"/>
    <property type="evidence" value="ECO:0007669"/>
    <property type="project" value="TreeGrafter"/>
</dbReference>
<proteinExistence type="predicted"/>
<evidence type="ECO:0000259" key="7">
    <source>
        <dbReference type="Pfam" id="PF17682"/>
    </source>
</evidence>
<feature type="compositionally biased region" description="Acidic residues" evidence="5">
    <location>
        <begin position="522"/>
        <end position="540"/>
    </location>
</feature>
<feature type="region of interest" description="Disordered" evidence="5">
    <location>
        <begin position="82"/>
        <end position="108"/>
    </location>
</feature>
<dbReference type="AlphaFoldDB" id="A0A507DVP1"/>
<dbReference type="InterPro" id="IPR019136">
    <property type="entry name" value="TF_IIIC_su-5_HTH"/>
</dbReference>
<dbReference type="InterPro" id="IPR041499">
    <property type="entry name" value="Tfc1/Sfc1_N"/>
</dbReference>
<dbReference type="Gene3D" id="3.30.200.160">
    <property type="entry name" value="TFIIIC, subcomplex tauA, subunit Sfc1, barrel domain"/>
    <property type="match status" value="1"/>
</dbReference>
<keyword evidence="4" id="KW-0539">Nucleus</keyword>
<evidence type="ECO:0000256" key="3">
    <source>
        <dbReference type="ARBA" id="ARBA00023163"/>
    </source>
</evidence>
<sequence>MDYEPAPSQVLPGWNFHVVEYPGYVKNPEKVLATLGGAEAIEKAFADDLNVLELRYRPDDPFSHPINGEIIHTANILLRVTTRRRRQKSMGPSGDKRQDTVRRDNQEPKVTTTFLGTVTKTCRFRAIADYQWLIDPNDPMGQLRRSMHNFDADGIEKFTLQLDKGPRKNLRNMPPPSFSRIEWPLDYGYRQNMAVVKVLIRRNDDAPPEMKLINRYRRQKFSAIQFSHNDKVVPSGPPLGASTANVPPEALTAMRQLFEKRSMWTRAALLNSMPKAYHSFMKVLLPLHAYVVTSGPWRECWIRYGYDFRVDPEARFGQIIDVRFVRNPRSFARAKRLIGVVEPTQLVSGRPSVTPGWTDRESTADPHMTPTTSNESHIFDGVTPTDLGTFQMCDVTDPDVLKMIHTKRHLRHKCHERDGWYARRHYDLIRDVTKKKIQLIQGKDVNINFHWDEDEGCSDHGSEEDAVGSADEEVQPLPASSLPVEIEATVKSKVDALMKSLQTAQKGALDDEEDVVAREGEEAGEFDYFDVFGDEDDEDD</sequence>
<dbReference type="FunFam" id="3.30.200.160:FF:000002">
    <property type="entry name" value="Transcription factor IIIC, subunit 5"/>
    <property type="match status" value="1"/>
</dbReference>
<evidence type="ECO:0000313" key="8">
    <source>
        <dbReference type="EMBL" id="TPX55541.1"/>
    </source>
</evidence>
<feature type="region of interest" description="Disordered" evidence="5">
    <location>
        <begin position="519"/>
        <end position="540"/>
    </location>
</feature>
<evidence type="ECO:0000256" key="4">
    <source>
        <dbReference type="ARBA" id="ARBA00023242"/>
    </source>
</evidence>
<evidence type="ECO:0000256" key="5">
    <source>
        <dbReference type="SAM" id="MobiDB-lite"/>
    </source>
</evidence>
<feature type="compositionally biased region" description="Basic and acidic residues" evidence="5">
    <location>
        <begin position="94"/>
        <end position="107"/>
    </location>
</feature>
<evidence type="ECO:0008006" key="10">
    <source>
        <dbReference type="Google" id="ProtNLM"/>
    </source>
</evidence>
<feature type="region of interest" description="Disordered" evidence="5">
    <location>
        <begin position="350"/>
        <end position="377"/>
    </location>
</feature>
<dbReference type="InterPro" id="IPR042536">
    <property type="entry name" value="TFIIIC_tauA_Sfc1"/>
</dbReference>
<keyword evidence="2" id="KW-0238">DNA-binding</keyword>
<comment type="caution">
    <text evidence="8">The sequence shown here is derived from an EMBL/GenBank/DDBJ whole genome shotgun (WGS) entry which is preliminary data.</text>
</comment>
<feature type="domain" description="Transcription factor IIIC subunit Tfc1/Sfc1 triple barrel" evidence="7">
    <location>
        <begin position="18"/>
        <end position="132"/>
    </location>
</feature>
<evidence type="ECO:0000259" key="6">
    <source>
        <dbReference type="Pfam" id="PF09734"/>
    </source>
</evidence>
<dbReference type="PANTHER" id="PTHR13230">
    <property type="entry name" value="GENERAL TRANSCRIPTION FACTOR IIIC, POLYPEPTIDE 5"/>
    <property type="match status" value="1"/>
</dbReference>
<feature type="region of interest" description="Disordered" evidence="5">
    <location>
        <begin position="456"/>
        <end position="481"/>
    </location>
</feature>
<dbReference type="GO" id="GO:0005634">
    <property type="term" value="C:nucleus"/>
    <property type="evidence" value="ECO:0007669"/>
    <property type="project" value="UniProtKB-SubCell"/>
</dbReference>
<keyword evidence="9" id="KW-1185">Reference proteome</keyword>
<keyword evidence="3" id="KW-0804">Transcription</keyword>
<name>A0A507DVP1_9FUNG</name>
<accession>A0A507DVP1</accession>
<evidence type="ECO:0000313" key="9">
    <source>
        <dbReference type="Proteomes" id="UP000318582"/>
    </source>
</evidence>
<feature type="compositionally biased region" description="Acidic residues" evidence="5">
    <location>
        <begin position="464"/>
        <end position="474"/>
    </location>
</feature>
<dbReference type="STRING" id="109895.A0A507DVP1"/>
<dbReference type="GO" id="GO:0000127">
    <property type="term" value="C:transcription factor TFIIIC complex"/>
    <property type="evidence" value="ECO:0007669"/>
    <property type="project" value="InterPro"/>
</dbReference>
<evidence type="ECO:0000256" key="2">
    <source>
        <dbReference type="ARBA" id="ARBA00023125"/>
    </source>
</evidence>
<dbReference type="GO" id="GO:0001002">
    <property type="term" value="F:RNA polymerase III type 1 promoter sequence-specific DNA binding"/>
    <property type="evidence" value="ECO:0007669"/>
    <property type="project" value="TreeGrafter"/>
</dbReference>
<dbReference type="Pfam" id="PF09734">
    <property type="entry name" value="Tau95"/>
    <property type="match status" value="1"/>
</dbReference>
<dbReference type="GO" id="GO:0006384">
    <property type="term" value="P:transcription initiation at RNA polymerase III promoter"/>
    <property type="evidence" value="ECO:0007669"/>
    <property type="project" value="InterPro"/>
</dbReference>
<reference evidence="8 9" key="1">
    <citation type="journal article" date="2019" name="Sci. Rep.">
        <title>Comparative genomics of chytrid fungi reveal insights into the obligate biotrophic and pathogenic lifestyle of Synchytrium endobioticum.</title>
        <authorList>
            <person name="van de Vossenberg B.T.L.H."/>
            <person name="Warris S."/>
            <person name="Nguyen H.D.T."/>
            <person name="van Gent-Pelzer M.P.E."/>
            <person name="Joly D.L."/>
            <person name="van de Geest H.C."/>
            <person name="Bonants P.J.M."/>
            <person name="Smith D.S."/>
            <person name="Levesque C.A."/>
            <person name="van der Lee T.A.J."/>
        </authorList>
    </citation>
    <scope>NUCLEOTIDE SEQUENCE [LARGE SCALE GENOMIC DNA]</scope>
    <source>
        <strain evidence="8 9">CBS 809.83</strain>
    </source>
</reference>
<dbReference type="InterPro" id="IPR040454">
    <property type="entry name" value="TF_IIIC_Tfc1/Sfc1"/>
</dbReference>
<feature type="domain" description="Transcription factor IIIC subunit 5 HTH" evidence="6">
    <location>
        <begin position="173"/>
        <end position="323"/>
    </location>
</feature>
<evidence type="ECO:0000256" key="1">
    <source>
        <dbReference type="ARBA" id="ARBA00004123"/>
    </source>
</evidence>
<protein>
    <recommendedName>
        <fullName evidence="10">Transcription factor IIIC subunit 5 HTH domain-containing protein</fullName>
    </recommendedName>
</protein>
<dbReference type="Proteomes" id="UP000318582">
    <property type="component" value="Unassembled WGS sequence"/>
</dbReference>